<keyword evidence="6 13" id="KW-0479">Metal-binding</keyword>
<feature type="binding site" evidence="13">
    <location>
        <position position="383"/>
    </location>
    <ligand>
        <name>Fe cation</name>
        <dbReference type="ChEBI" id="CHEBI:24875"/>
        <label>2</label>
    </ligand>
</feature>
<comment type="similarity">
    <text evidence="2 14">Belongs to the alternative oxidase family.</text>
</comment>
<keyword evidence="8 16" id="KW-1133">Transmembrane helix</keyword>
<evidence type="ECO:0000256" key="11">
    <source>
        <dbReference type="ARBA" id="ARBA00023136"/>
    </source>
</evidence>
<protein>
    <recommendedName>
        <fullName evidence="14">Alternative oxidase</fullName>
        <ecNumber evidence="14">1.-.-.-</ecNumber>
    </recommendedName>
</protein>
<dbReference type="STRING" id="237631.A0A0D1C7C6"/>
<feature type="region of interest" description="Disordered" evidence="15">
    <location>
        <begin position="172"/>
        <end position="192"/>
    </location>
</feature>
<dbReference type="Proteomes" id="UP000000561">
    <property type="component" value="Chromosome 6"/>
</dbReference>
<dbReference type="GO" id="GO:0046872">
    <property type="term" value="F:metal ion binding"/>
    <property type="evidence" value="ECO:0007669"/>
    <property type="project" value="UniProtKB-UniRule"/>
</dbReference>
<reference evidence="17 18" key="1">
    <citation type="journal article" date="2006" name="Nature">
        <title>Insights from the genome of the biotrophic fungal plant pathogen Ustilago maydis.</title>
        <authorList>
            <person name="Kamper J."/>
            <person name="Kahmann R."/>
            <person name="Bolker M."/>
            <person name="Ma L.J."/>
            <person name="Brefort T."/>
            <person name="Saville B.J."/>
            <person name="Banuett F."/>
            <person name="Kronstad J.W."/>
            <person name="Gold S.E."/>
            <person name="Muller O."/>
            <person name="Perlin M.H."/>
            <person name="Wosten H.A."/>
            <person name="de Vries R."/>
            <person name="Ruiz-Herrera J."/>
            <person name="Reynaga-Pena C.G."/>
            <person name="Snetselaar K."/>
            <person name="McCann M."/>
            <person name="Perez-Martin J."/>
            <person name="Feldbrugge M."/>
            <person name="Basse C.W."/>
            <person name="Steinberg G."/>
            <person name="Ibeas J.I."/>
            <person name="Holloman W."/>
            <person name="Guzman P."/>
            <person name="Farman M."/>
            <person name="Stajich J.E."/>
            <person name="Sentandreu R."/>
            <person name="Gonzalez-Prieto J.M."/>
            <person name="Kennell J.C."/>
            <person name="Molina L."/>
            <person name="Schirawski J."/>
            <person name="Mendoza-Mendoza A."/>
            <person name="Greilinger D."/>
            <person name="Munch K."/>
            <person name="Rossel N."/>
            <person name="Scherer M."/>
            <person name="Vranes M."/>
            <person name="Ladendorf O."/>
            <person name="Vincon V."/>
            <person name="Fuchs U."/>
            <person name="Sandrock B."/>
            <person name="Meng S."/>
            <person name="Ho E.C."/>
            <person name="Cahill M.J."/>
            <person name="Boyce K.J."/>
            <person name="Klose J."/>
            <person name="Klosterman S.J."/>
            <person name="Deelstra H.J."/>
            <person name="Ortiz-Castellanos L."/>
            <person name="Li W."/>
            <person name="Sanchez-Alonso P."/>
            <person name="Schreier P.H."/>
            <person name="Hauser-Hahn I."/>
            <person name="Vaupel M."/>
            <person name="Koopmann E."/>
            <person name="Friedrich G."/>
            <person name="Voss H."/>
            <person name="Schluter T."/>
            <person name="Margolis J."/>
            <person name="Platt D."/>
            <person name="Swimmer C."/>
            <person name="Gnirke A."/>
            <person name="Chen F."/>
            <person name="Vysotskaia V."/>
            <person name="Mannhaupt G."/>
            <person name="Guldener U."/>
            <person name="Munsterkotter M."/>
            <person name="Haase D."/>
            <person name="Oesterheld M."/>
            <person name="Mewes H.W."/>
            <person name="Mauceli E.W."/>
            <person name="DeCaprio D."/>
            <person name="Wade C.M."/>
            <person name="Butler J."/>
            <person name="Young S."/>
            <person name="Jaffe D.B."/>
            <person name="Calvo S."/>
            <person name="Nusbaum C."/>
            <person name="Galagan J."/>
            <person name="Birren B.W."/>
        </authorList>
    </citation>
    <scope>NUCLEOTIDE SEQUENCE [LARGE SCALE GENOMIC DNA]</scope>
    <source>
        <strain evidence="18">DSM 14603 / FGSC 9021 / UM521</strain>
    </source>
</reference>
<dbReference type="InParanoid" id="A0A0D1C7C6"/>
<feature type="binding site" evidence="13">
    <location>
        <position position="329"/>
    </location>
    <ligand>
        <name>Fe cation</name>
        <dbReference type="ChEBI" id="CHEBI:24875"/>
        <label>2</label>
    </ligand>
</feature>
<name>A0A0D1C7C6_MYCMD</name>
<keyword evidence="9 14" id="KW-0560">Oxidoreductase</keyword>
<dbReference type="InterPro" id="IPR002680">
    <property type="entry name" value="AOX"/>
</dbReference>
<feature type="binding site" evidence="13">
    <location>
        <position position="277"/>
    </location>
    <ligand>
        <name>Fe cation</name>
        <dbReference type="ChEBI" id="CHEBI:24875"/>
        <label>1</label>
    </ligand>
</feature>
<dbReference type="PHI-base" id="PHI:7046"/>
<evidence type="ECO:0000256" key="6">
    <source>
        <dbReference type="ARBA" id="ARBA00022723"/>
    </source>
</evidence>
<keyword evidence="4 14" id="KW-0679">Respiratory chain</keyword>
<feature type="region of interest" description="Disordered" evidence="15">
    <location>
        <begin position="429"/>
        <end position="448"/>
    </location>
</feature>
<evidence type="ECO:0000256" key="16">
    <source>
        <dbReference type="SAM" id="Phobius"/>
    </source>
</evidence>
<dbReference type="GO" id="GO:0016020">
    <property type="term" value="C:membrane"/>
    <property type="evidence" value="ECO:0007669"/>
    <property type="project" value="UniProtKB-SubCell"/>
</dbReference>
<dbReference type="GO" id="GO:0009916">
    <property type="term" value="F:alternative oxidase activity"/>
    <property type="evidence" value="ECO:0000318"/>
    <property type="project" value="GO_Central"/>
</dbReference>
<keyword evidence="10 13" id="KW-0408">Iron</keyword>
<evidence type="ECO:0000256" key="10">
    <source>
        <dbReference type="ARBA" id="ARBA00023004"/>
    </source>
</evidence>
<evidence type="ECO:0000256" key="8">
    <source>
        <dbReference type="ARBA" id="ARBA00022989"/>
    </source>
</evidence>
<evidence type="ECO:0000313" key="17">
    <source>
        <dbReference type="EMBL" id="KIS69442.1"/>
    </source>
</evidence>
<evidence type="ECO:0000256" key="9">
    <source>
        <dbReference type="ARBA" id="ARBA00023002"/>
    </source>
</evidence>
<dbReference type="EMBL" id="CM003145">
    <property type="protein sequence ID" value="KIS69442.1"/>
    <property type="molecule type" value="Genomic_DNA"/>
</dbReference>
<keyword evidence="11 14" id="KW-0472">Membrane</keyword>
<evidence type="ECO:0000256" key="2">
    <source>
        <dbReference type="ARBA" id="ARBA00008388"/>
    </source>
</evidence>
<dbReference type="Pfam" id="PF01786">
    <property type="entry name" value="AOX"/>
    <property type="match status" value="1"/>
</dbReference>
<feature type="binding site" evidence="13">
    <location>
        <position position="386"/>
    </location>
    <ligand>
        <name>Fe cation</name>
        <dbReference type="ChEBI" id="CHEBI:24875"/>
        <label>2</label>
    </ligand>
</feature>
<sequence>MYVSTPIVHVMTSTAGSVAGRNAVSFAVLARTHQHPYNALPSSSRRAFSTSPFHLKPAVQAKDRPGSPGLKHPDGSYLLFHPIYSEHELDSVKVVHRESKTFGDKVARAMCTAARTVFDMATRYPDHNGKKFPPLKRDVEKTVGLPSHLAKQVERLKEQTKDASVNAVAGSATAAAATTTSQSSTTSPTPTATKVVNQTGADLQELTSNDGAMTLQEMRAKGLSFGPDGWLNRMIFLESIAGVPGMVAATCRHLQSLRLMRRDKGWIHTMLEDAENERMHLLVALHLSGKPGLIARTFVLLAQGVFYNFFFIFYLLSPRVAHRFVGVLEEEAVLTYSLILEDLKEGRLPEWEDVPAPEIAKQYWQLGDEAMLVDVIRAIRADEATHRHINHTFASLNSDDPNPFALREPPAKMRAETYGLERDEALEWAKGKDLENGSDAATAAEKTA</sequence>
<evidence type="ECO:0000256" key="3">
    <source>
        <dbReference type="ARBA" id="ARBA00022448"/>
    </source>
</evidence>
<dbReference type="AlphaFoldDB" id="A0A0D1C7C6"/>
<organism evidence="17 18">
    <name type="scientific">Mycosarcoma maydis</name>
    <name type="common">Corn smut fungus</name>
    <name type="synonym">Ustilago maydis</name>
    <dbReference type="NCBI Taxonomy" id="5270"/>
    <lineage>
        <taxon>Eukaryota</taxon>
        <taxon>Fungi</taxon>
        <taxon>Dikarya</taxon>
        <taxon>Basidiomycota</taxon>
        <taxon>Ustilaginomycotina</taxon>
        <taxon>Ustilaginomycetes</taxon>
        <taxon>Ustilaginales</taxon>
        <taxon>Ustilaginaceae</taxon>
        <taxon>Mycosarcoma</taxon>
    </lineage>
</organism>
<dbReference type="eggNOG" id="ENOG502QSB5">
    <property type="taxonomic scope" value="Eukaryota"/>
</dbReference>
<dbReference type="KEGG" id="uma:UMAG_02774"/>
<dbReference type="GO" id="GO:0005739">
    <property type="term" value="C:mitochondrion"/>
    <property type="evidence" value="ECO:0000318"/>
    <property type="project" value="GO_Central"/>
</dbReference>
<keyword evidence="7 14" id="KW-0249">Electron transport</keyword>
<dbReference type="OMA" id="IDYWRLK"/>
<gene>
    <name evidence="17" type="ORF">UMAG_02774</name>
</gene>
<dbReference type="EC" id="1.-.-.-" evidence="14"/>
<feature type="binding site" evidence="13">
    <location>
        <position position="238"/>
    </location>
    <ligand>
        <name>Fe cation</name>
        <dbReference type="ChEBI" id="CHEBI:24875"/>
        <label>1</label>
    </ligand>
</feature>
<dbReference type="PANTHER" id="PTHR31803">
    <property type="entry name" value="ALTERNATIVE OXIDASE"/>
    <property type="match status" value="1"/>
</dbReference>
<evidence type="ECO:0000256" key="1">
    <source>
        <dbReference type="ARBA" id="ARBA00004370"/>
    </source>
</evidence>
<dbReference type="RefSeq" id="XP_011389130.1">
    <property type="nucleotide sequence ID" value="XM_011390828.1"/>
</dbReference>
<feature type="binding site" evidence="13">
    <location>
        <position position="383"/>
    </location>
    <ligand>
        <name>Fe cation</name>
        <dbReference type="ChEBI" id="CHEBI:24875"/>
        <label>1</label>
    </ligand>
</feature>
<dbReference type="GO" id="GO:0098803">
    <property type="term" value="C:respiratory chain complex"/>
    <property type="evidence" value="ECO:0007669"/>
    <property type="project" value="UniProtKB-UniRule"/>
</dbReference>
<evidence type="ECO:0000256" key="5">
    <source>
        <dbReference type="ARBA" id="ARBA00022692"/>
    </source>
</evidence>
<comment type="function">
    <text evidence="12">Catalyzes cyanide-resistant oxygen consumption. May increase respiration when the cytochrome respiratory pathway is restricted, or in response to low temperatures.</text>
</comment>
<feature type="binding site" evidence="13">
    <location>
        <position position="277"/>
    </location>
    <ligand>
        <name>Fe cation</name>
        <dbReference type="ChEBI" id="CHEBI:24875"/>
        <label>2</label>
    </ligand>
</feature>
<proteinExistence type="inferred from homology"/>
<evidence type="ECO:0000256" key="7">
    <source>
        <dbReference type="ARBA" id="ARBA00022982"/>
    </source>
</evidence>
<comment type="cofactor">
    <cofactor evidence="13 14">
        <name>Fe cation</name>
        <dbReference type="ChEBI" id="CHEBI:24875"/>
    </cofactor>
    <text evidence="13 14">Binds 2 iron ions per subunit.</text>
</comment>
<dbReference type="PIRSF" id="PIRSF005229">
    <property type="entry name" value="AOX"/>
    <property type="match status" value="1"/>
</dbReference>
<keyword evidence="18" id="KW-1185">Reference proteome</keyword>
<keyword evidence="5 14" id="KW-0812">Transmembrane</keyword>
<dbReference type="VEuPathDB" id="FungiDB:UMAG_02774"/>
<feature type="transmembrane region" description="Helical" evidence="16">
    <location>
        <begin position="293"/>
        <end position="316"/>
    </location>
</feature>
<feature type="binding site" evidence="13">
    <location>
        <position position="280"/>
    </location>
    <ligand>
        <name>Fe cation</name>
        <dbReference type="ChEBI" id="CHEBI:24875"/>
        <label>1</label>
    </ligand>
</feature>
<dbReference type="CDD" id="cd01053">
    <property type="entry name" value="AOX"/>
    <property type="match status" value="1"/>
</dbReference>
<dbReference type="OrthoDB" id="16906at2759"/>
<dbReference type="GeneID" id="23563440"/>
<dbReference type="GO" id="GO:0010230">
    <property type="term" value="P:alternative respiration"/>
    <property type="evidence" value="ECO:0000318"/>
    <property type="project" value="GO_Central"/>
</dbReference>
<dbReference type="Gene3D" id="1.20.1260.140">
    <property type="entry name" value="Alternative oxidase"/>
    <property type="match status" value="1"/>
</dbReference>
<accession>A0A0D1C7C6</accession>
<evidence type="ECO:0000313" key="18">
    <source>
        <dbReference type="Proteomes" id="UP000000561"/>
    </source>
</evidence>
<evidence type="ECO:0000256" key="13">
    <source>
        <dbReference type="PIRSR" id="PIRSR005229-1"/>
    </source>
</evidence>
<evidence type="ECO:0000256" key="15">
    <source>
        <dbReference type="SAM" id="MobiDB-lite"/>
    </source>
</evidence>
<evidence type="ECO:0000256" key="14">
    <source>
        <dbReference type="RuleBase" id="RU003779"/>
    </source>
</evidence>
<evidence type="ECO:0000256" key="4">
    <source>
        <dbReference type="ARBA" id="ARBA00022660"/>
    </source>
</evidence>
<keyword evidence="3" id="KW-0813">Transport</keyword>
<comment type="subcellular location">
    <subcellularLocation>
        <location evidence="1">Membrane</location>
    </subcellularLocation>
</comment>
<dbReference type="PANTHER" id="PTHR31803:SF3">
    <property type="entry name" value="ALTERNATIVE OXIDASE"/>
    <property type="match status" value="1"/>
</dbReference>
<dbReference type="InterPro" id="IPR038659">
    <property type="entry name" value="AOX_sf"/>
</dbReference>
<evidence type="ECO:0000256" key="12">
    <source>
        <dbReference type="ARBA" id="ARBA00025285"/>
    </source>
</evidence>